<gene>
    <name evidence="1" type="ORF">L9F63_017081</name>
</gene>
<dbReference type="AlphaFoldDB" id="A0AAD8EH33"/>
<dbReference type="EMBL" id="JASPKZ010004915">
    <property type="protein sequence ID" value="KAJ9589709.1"/>
    <property type="molecule type" value="Genomic_DNA"/>
</dbReference>
<feature type="non-terminal residue" evidence="1">
    <location>
        <position position="1"/>
    </location>
</feature>
<evidence type="ECO:0000313" key="1">
    <source>
        <dbReference type="EMBL" id="KAJ9589709.1"/>
    </source>
</evidence>
<keyword evidence="2" id="KW-1185">Reference proteome</keyword>
<comment type="caution">
    <text evidence="1">The sequence shown here is derived from an EMBL/GenBank/DDBJ whole genome shotgun (WGS) entry which is preliminary data.</text>
</comment>
<proteinExistence type="predicted"/>
<protein>
    <submittedName>
        <fullName evidence="1">Uncharacterized protein</fullName>
    </submittedName>
</protein>
<accession>A0AAD8EH33</accession>
<dbReference type="Proteomes" id="UP001233999">
    <property type="component" value="Unassembled WGS sequence"/>
</dbReference>
<reference evidence="1" key="1">
    <citation type="journal article" date="2023" name="IScience">
        <title>Live-bearing cockroach genome reveals convergent evolutionary mechanisms linked to viviparity in insects and beyond.</title>
        <authorList>
            <person name="Fouks B."/>
            <person name="Harrison M.C."/>
            <person name="Mikhailova A.A."/>
            <person name="Marchal E."/>
            <person name="English S."/>
            <person name="Carruthers M."/>
            <person name="Jennings E.C."/>
            <person name="Chiamaka E.L."/>
            <person name="Frigard R.A."/>
            <person name="Pippel M."/>
            <person name="Attardo G.M."/>
            <person name="Benoit J.B."/>
            <person name="Bornberg-Bauer E."/>
            <person name="Tobe S.S."/>
        </authorList>
    </citation>
    <scope>NUCLEOTIDE SEQUENCE</scope>
    <source>
        <strain evidence="1">Stay&amp;Tobe</strain>
    </source>
</reference>
<evidence type="ECO:0000313" key="2">
    <source>
        <dbReference type="Proteomes" id="UP001233999"/>
    </source>
</evidence>
<organism evidence="1 2">
    <name type="scientific">Diploptera punctata</name>
    <name type="common">Pacific beetle cockroach</name>
    <dbReference type="NCBI Taxonomy" id="6984"/>
    <lineage>
        <taxon>Eukaryota</taxon>
        <taxon>Metazoa</taxon>
        <taxon>Ecdysozoa</taxon>
        <taxon>Arthropoda</taxon>
        <taxon>Hexapoda</taxon>
        <taxon>Insecta</taxon>
        <taxon>Pterygota</taxon>
        <taxon>Neoptera</taxon>
        <taxon>Polyneoptera</taxon>
        <taxon>Dictyoptera</taxon>
        <taxon>Blattodea</taxon>
        <taxon>Blaberoidea</taxon>
        <taxon>Blaberidae</taxon>
        <taxon>Diplopterinae</taxon>
        <taxon>Diploptera</taxon>
    </lineage>
</organism>
<name>A0AAD8EH33_DIPPU</name>
<reference evidence="1" key="2">
    <citation type="submission" date="2023-05" db="EMBL/GenBank/DDBJ databases">
        <authorList>
            <person name="Fouks B."/>
        </authorList>
    </citation>
    <scope>NUCLEOTIDE SEQUENCE</scope>
    <source>
        <strain evidence="1">Stay&amp;Tobe</strain>
        <tissue evidence="1">Testes</tissue>
    </source>
</reference>
<sequence>VSVVWSRYNVASGSNIAARRFCSESSNGRSHSGAISSNHKQLYYRIFLKDRKQKYPKIGDADQVPSFY</sequence>
<feature type="non-terminal residue" evidence="1">
    <location>
        <position position="68"/>
    </location>
</feature>